<accession>A0ABR1J5S8</accession>
<evidence type="ECO:0000313" key="2">
    <source>
        <dbReference type="EMBL" id="KAK7451138.1"/>
    </source>
</evidence>
<keyword evidence="1" id="KW-0812">Transmembrane</keyword>
<comment type="caution">
    <text evidence="2">The sequence shown here is derived from an EMBL/GenBank/DDBJ whole genome shotgun (WGS) entry which is preliminary data.</text>
</comment>
<name>A0ABR1J5S8_9AGAR</name>
<organism evidence="2 3">
    <name type="scientific">Marasmiellus scandens</name>
    <dbReference type="NCBI Taxonomy" id="2682957"/>
    <lineage>
        <taxon>Eukaryota</taxon>
        <taxon>Fungi</taxon>
        <taxon>Dikarya</taxon>
        <taxon>Basidiomycota</taxon>
        <taxon>Agaricomycotina</taxon>
        <taxon>Agaricomycetes</taxon>
        <taxon>Agaricomycetidae</taxon>
        <taxon>Agaricales</taxon>
        <taxon>Marasmiineae</taxon>
        <taxon>Omphalotaceae</taxon>
        <taxon>Marasmiellus</taxon>
    </lineage>
</organism>
<keyword evidence="3" id="KW-1185">Reference proteome</keyword>
<proteinExistence type="predicted"/>
<evidence type="ECO:0000313" key="3">
    <source>
        <dbReference type="Proteomes" id="UP001498398"/>
    </source>
</evidence>
<protein>
    <submittedName>
        <fullName evidence="2">Uncharacterized protein</fullName>
    </submittedName>
</protein>
<sequence length="689" mass="79115">MIFIYAQQAGARPAQAVSKNPHIVNVTNLLRKNPVQTRRSNRTALREKVPIDSDSDIALTGGRVQGSPSFLNVRVKDDLSHTALYAVIRLYLPYDSTTAAAIRWSSSVKRDINGVRPSICQSGREPFDEFFKLGSVLSSASNSLHSLPVPPSFGRGISLGSVNWTAPFDIDNDSVNKFRTEPEPGVTGLCTRPPMVDLQTPTPSAEPMPASWVHKSLGRWPDTWDSSLYDPGVTRVTKFVAGPESISPVSLLPRPFSLVNYGTSGLSVVACHPMLGSNLMVTRTLAPQIPMSAPYENALRHIQNTARLNDCSHRNERRSHCLARALPPRRCYEETVITVPDLWQALVELRPCWLLLLHHDWGWSMVDQRRRRNLTNRYPQLEDDAADFDDQLLVSFLISVSSNPWSQPPTSSFGNARNFEINGSTFTHGQTVNNAVHNYNHCSPTVHEELMKTIEDLKGTISTSETRQEQYIRLLEATLQSTSSYTNQYPRILDAPGPEPPPNEYNTKIETICLEIMSRHRDLERKLIDRRRDLEHRLVDRRRDLERKLADQWRDLADQRDSGHELIDFQRDLEQDMIDLQRNLEYGLADLKWNLERDLVGLPKCGSVDWQRELQWDLADRWHELQRDLADRCRELQRDLADRCRELRWDPSDRRRELANQQQRGRWFIHLFYMVLFISMAYILAFIRN</sequence>
<dbReference type="Proteomes" id="UP001498398">
    <property type="component" value="Unassembled WGS sequence"/>
</dbReference>
<gene>
    <name evidence="2" type="ORF">VKT23_012815</name>
</gene>
<evidence type="ECO:0000256" key="1">
    <source>
        <dbReference type="SAM" id="Phobius"/>
    </source>
</evidence>
<dbReference type="EMBL" id="JBANRG010000032">
    <property type="protein sequence ID" value="KAK7451138.1"/>
    <property type="molecule type" value="Genomic_DNA"/>
</dbReference>
<feature type="transmembrane region" description="Helical" evidence="1">
    <location>
        <begin position="667"/>
        <end position="687"/>
    </location>
</feature>
<keyword evidence="1" id="KW-0472">Membrane</keyword>
<reference evidence="2 3" key="1">
    <citation type="submission" date="2024-01" db="EMBL/GenBank/DDBJ databases">
        <title>A draft genome for the cacao thread blight pathogen Marasmiellus scandens.</title>
        <authorList>
            <person name="Baruah I.K."/>
            <person name="Leung J."/>
            <person name="Bukari Y."/>
            <person name="Amoako-Attah I."/>
            <person name="Meinhardt L.W."/>
            <person name="Bailey B.A."/>
            <person name="Cohen S.P."/>
        </authorList>
    </citation>
    <scope>NUCLEOTIDE SEQUENCE [LARGE SCALE GENOMIC DNA]</scope>
    <source>
        <strain evidence="2 3">GH-19</strain>
    </source>
</reference>
<keyword evidence="1" id="KW-1133">Transmembrane helix</keyword>